<evidence type="ECO:0000313" key="2">
    <source>
        <dbReference type="EMBL" id="MCU4754096.1"/>
    </source>
</evidence>
<reference evidence="2 3" key="1">
    <citation type="submission" date="2022-09" db="EMBL/GenBank/DDBJ databases">
        <title>Enrichment on poylsaccharides allowed isolation of novel metabolic and taxonomic groups of Haloarchaea.</title>
        <authorList>
            <person name="Sorokin D.Y."/>
            <person name="Elcheninov A.G."/>
            <person name="Khizhniak T.V."/>
            <person name="Kolganova T.V."/>
            <person name="Kublanov I.V."/>
        </authorList>
    </citation>
    <scope>NUCLEOTIDE SEQUENCE [LARGE SCALE GENOMIC DNA]</scope>
    <source>
        <strain evidence="2 3">AArc-curdl1</strain>
    </source>
</reference>
<organism evidence="2 3">
    <name type="scientific">Natronosalvus hydrolyticus</name>
    <dbReference type="NCBI Taxonomy" id="2979988"/>
    <lineage>
        <taxon>Archaea</taxon>
        <taxon>Methanobacteriati</taxon>
        <taxon>Methanobacteriota</taxon>
        <taxon>Stenosarchaea group</taxon>
        <taxon>Halobacteria</taxon>
        <taxon>Halobacteriales</taxon>
        <taxon>Natrialbaceae</taxon>
        <taxon>Natronosalvus</taxon>
    </lineage>
</organism>
<accession>A0AAP2ZBC2</accession>
<dbReference type="RefSeq" id="WP_342810401.1">
    <property type="nucleotide sequence ID" value="NZ_JAOPJZ010000029.1"/>
</dbReference>
<protein>
    <recommendedName>
        <fullName evidence="1">UPF0215 protein OB919_19285</fullName>
    </recommendedName>
</protein>
<name>A0AAP2ZBC2_9EURY</name>
<evidence type="ECO:0000256" key="1">
    <source>
        <dbReference type="HAMAP-Rule" id="MF_00582"/>
    </source>
</evidence>
<dbReference type="HAMAP" id="MF_00582">
    <property type="entry name" value="UPF0215"/>
    <property type="match status" value="1"/>
</dbReference>
<dbReference type="InterPro" id="IPR002802">
    <property type="entry name" value="Endo_dU"/>
</dbReference>
<dbReference type="Proteomes" id="UP001321047">
    <property type="component" value="Unassembled WGS sequence"/>
</dbReference>
<dbReference type="PANTHER" id="PTHR39518">
    <property type="entry name" value="UPF0215 PROTEIN MJ1150"/>
    <property type="match status" value="1"/>
</dbReference>
<dbReference type="AlphaFoldDB" id="A0AAP2ZBC2"/>
<dbReference type="Pfam" id="PF01949">
    <property type="entry name" value="Endo_dU"/>
    <property type="match status" value="1"/>
</dbReference>
<gene>
    <name evidence="2" type="ORF">OB919_19285</name>
</gene>
<evidence type="ECO:0000313" key="3">
    <source>
        <dbReference type="Proteomes" id="UP001321047"/>
    </source>
</evidence>
<dbReference type="PANTHER" id="PTHR39518:SF2">
    <property type="entry name" value="UPF0215 PROTEIN MJ1150"/>
    <property type="match status" value="1"/>
</dbReference>
<comment type="similarity">
    <text evidence="1">Belongs to the UPF0215 family.</text>
</comment>
<keyword evidence="3" id="KW-1185">Reference proteome</keyword>
<dbReference type="EMBL" id="JAOPJZ010000029">
    <property type="protein sequence ID" value="MCU4754096.1"/>
    <property type="molecule type" value="Genomic_DNA"/>
</dbReference>
<dbReference type="Gene3D" id="3.30.2170.10">
    <property type="entry name" value="archaeoglobus fulgidus dsm 4304 superfamily"/>
    <property type="match status" value="1"/>
</dbReference>
<sequence>MKPGTRALGIAESFDRNASESTLAGAVVRADGILDGAIFGRCAIGGLDGTEAVIDCWERLERPDVRHLFLGAIAPAWYNLLDLEAIASAVDRPVIAVTFEESDGLEDGIRDAFSGSERARRLERYRALPPRHPLDLDGETVYFRAVGLERERAERLVASFTSQGGRPEPIRVARVLARAGDGFVRSLE</sequence>
<comment type="caution">
    <text evidence="2">The sequence shown here is derived from an EMBL/GenBank/DDBJ whole genome shotgun (WGS) entry which is preliminary data.</text>
</comment>
<proteinExistence type="inferred from homology"/>